<feature type="transmembrane region" description="Helical" evidence="2">
    <location>
        <begin position="106"/>
        <end position="129"/>
    </location>
</feature>
<keyword evidence="2" id="KW-1133">Transmembrane helix</keyword>
<gene>
    <name evidence="3" type="ORF">DGD08_15235</name>
</gene>
<evidence type="ECO:0000313" key="3">
    <source>
        <dbReference type="EMBL" id="HCT58557.1"/>
    </source>
</evidence>
<dbReference type="PANTHER" id="PTHR30221">
    <property type="entry name" value="SMALL-CONDUCTANCE MECHANOSENSITIVE CHANNEL"/>
    <property type="match status" value="1"/>
</dbReference>
<dbReference type="AlphaFoldDB" id="A0A3D4VDY5"/>
<keyword evidence="2" id="KW-0812">Transmembrane</keyword>
<feature type="transmembrane region" description="Helical" evidence="2">
    <location>
        <begin position="141"/>
        <end position="167"/>
    </location>
</feature>
<proteinExistence type="predicted"/>
<dbReference type="GO" id="GO:0008381">
    <property type="term" value="F:mechanosensitive monoatomic ion channel activity"/>
    <property type="evidence" value="ECO:0007669"/>
    <property type="project" value="InterPro"/>
</dbReference>
<name>A0A3D4VDY5_9BACT</name>
<accession>A0A3D4VDY5</accession>
<dbReference type="PANTHER" id="PTHR30221:SF1">
    <property type="entry name" value="SMALL-CONDUCTANCE MECHANOSENSITIVE CHANNEL"/>
    <property type="match status" value="1"/>
</dbReference>
<evidence type="ECO:0000256" key="1">
    <source>
        <dbReference type="SAM" id="Coils"/>
    </source>
</evidence>
<dbReference type="OMA" id="RWENWLT"/>
<keyword evidence="1" id="KW-0175">Coiled coil</keyword>
<dbReference type="Pfam" id="PF05552">
    <property type="entry name" value="MS_channel_1st_1"/>
    <property type="match status" value="2"/>
</dbReference>
<protein>
    <submittedName>
        <fullName evidence="3">Uncharacterized protein</fullName>
    </submittedName>
</protein>
<sequence>MFQPFASPFADSLLLADAATQSPAGTTTAASTFSERLEQSFSLLSEFVPALFGALVILFAGYLVAKVVEKGTTRLLRRLRLNQLLERGGVLQAVERSGSHLNPAKVIANLLFWVVMFAVLLVAASAIGLDSLANVFTELMSYIPSVIAAIVIIILGIVLGGFVGGLIMASAGGLYGGPWLARTGRGGVIVLAVFMALQELGIATDIVTTAFAILFGAVALALALSFGLGNRDLAAEITREWYERYRAERRAIDAEAAAEEAEELAEATSEEAAEAAADAAAEAQAVAKAAAQAAARAGNAPPKVAL</sequence>
<evidence type="ECO:0000313" key="4">
    <source>
        <dbReference type="Proteomes" id="UP000264071"/>
    </source>
</evidence>
<dbReference type="Gene3D" id="1.10.287.1260">
    <property type="match status" value="1"/>
</dbReference>
<feature type="transmembrane region" description="Helical" evidence="2">
    <location>
        <begin position="179"/>
        <end position="197"/>
    </location>
</feature>
<feature type="transmembrane region" description="Helical" evidence="2">
    <location>
        <begin position="209"/>
        <end position="229"/>
    </location>
</feature>
<evidence type="ECO:0000256" key="2">
    <source>
        <dbReference type="SAM" id="Phobius"/>
    </source>
</evidence>
<dbReference type="InterPro" id="IPR008910">
    <property type="entry name" value="MSC_TM_helix"/>
</dbReference>
<feature type="transmembrane region" description="Helical" evidence="2">
    <location>
        <begin position="47"/>
        <end position="68"/>
    </location>
</feature>
<feature type="coiled-coil region" evidence="1">
    <location>
        <begin position="242"/>
        <end position="278"/>
    </location>
</feature>
<reference evidence="3 4" key="1">
    <citation type="journal article" date="2018" name="Nat. Biotechnol.">
        <title>A standardized bacterial taxonomy based on genome phylogeny substantially revises the tree of life.</title>
        <authorList>
            <person name="Parks D.H."/>
            <person name="Chuvochina M."/>
            <person name="Waite D.W."/>
            <person name="Rinke C."/>
            <person name="Skarshewski A."/>
            <person name="Chaumeil P.A."/>
            <person name="Hugenholtz P."/>
        </authorList>
    </citation>
    <scope>NUCLEOTIDE SEQUENCE [LARGE SCALE GENOMIC DNA]</scope>
    <source>
        <strain evidence="3">UBA8844</strain>
    </source>
</reference>
<keyword evidence="2" id="KW-0472">Membrane</keyword>
<dbReference type="InterPro" id="IPR045275">
    <property type="entry name" value="MscS_archaea/bacteria_type"/>
</dbReference>
<dbReference type="Proteomes" id="UP000264071">
    <property type="component" value="Unassembled WGS sequence"/>
</dbReference>
<dbReference type="EMBL" id="DPIY01000011">
    <property type="protein sequence ID" value="HCT58557.1"/>
    <property type="molecule type" value="Genomic_DNA"/>
</dbReference>
<organism evidence="3 4">
    <name type="scientific">Gemmatimonas aurantiaca</name>
    <dbReference type="NCBI Taxonomy" id="173480"/>
    <lineage>
        <taxon>Bacteria</taxon>
        <taxon>Pseudomonadati</taxon>
        <taxon>Gemmatimonadota</taxon>
        <taxon>Gemmatimonadia</taxon>
        <taxon>Gemmatimonadales</taxon>
        <taxon>Gemmatimonadaceae</taxon>
        <taxon>Gemmatimonas</taxon>
    </lineage>
</organism>
<comment type="caution">
    <text evidence="3">The sequence shown here is derived from an EMBL/GenBank/DDBJ whole genome shotgun (WGS) entry which is preliminary data.</text>
</comment>